<feature type="domain" description="USP" evidence="4">
    <location>
        <begin position="324"/>
        <end position="887"/>
    </location>
</feature>
<dbReference type="InterPro" id="IPR018200">
    <property type="entry name" value="USP_CS"/>
</dbReference>
<feature type="compositionally biased region" description="Basic and acidic residues" evidence="3">
    <location>
        <begin position="580"/>
        <end position="603"/>
    </location>
</feature>
<dbReference type="AlphaFoldDB" id="A0A914C2D8"/>
<accession>A0A914C2D8</accession>
<dbReference type="GO" id="GO:0016579">
    <property type="term" value="P:protein deubiquitination"/>
    <property type="evidence" value="ECO:0007669"/>
    <property type="project" value="InterPro"/>
</dbReference>
<evidence type="ECO:0000256" key="1">
    <source>
        <dbReference type="ARBA" id="ARBA00009085"/>
    </source>
</evidence>
<dbReference type="PROSITE" id="PS00972">
    <property type="entry name" value="USP_1"/>
    <property type="match status" value="1"/>
</dbReference>
<sequence length="904" mass="103246">MNLSRDQKSAKPEEGNKFEGEVRLWDQMSLAGVGPPLFKRGYLVIDKVAVNVFLYLRNGITFLRGIKFECIDPAFKQPVGTIVSFKFTETPYPSTSEIKELDHIKEVYLRTDTSTVTTFSIILKSKLNEAARSSKNAFGSSQKTSASISKPFNRSILGSNLNIRRQNLGSVLPILGAQNNYAVIPPTKPNETCYIKSADGFDTDRIKSDQNKTLFKKVHEDQIDEIKIHQRERSKPPPKRSVSGVSSRTRNKTKKLFLNDYKAPVRSISANKSLSDCEMWIDEKEDGELFSTEDISKAKSDSKIDQEMMDIDDEGSALNASLLTGLTNIGNTCYMNAVIQALRSLKIFRTACNQVKKLIKQNCHVIEASPEQLLPFYTKYEQLHSTPSSSELKECLDELRLTVMKEEKNEERLVMREQEDAHEFLVKFIDKIGTEMKQALEILDIQSEDPSYSSLTYKLIRKLACEKCKDNRPSDDEGNHFMLHFIGHQSEAPYMLSIASLFRNSLLAEMVSTRCPKCGHASALMTQEFAKLPKYLIFVVKRLVFEPETKSMKKITEPLVLNKFIAIKNCEPSTSSGDKTSPRDSTRRRSSEENAKRRTTRRRESIIHKSGKVGYVDVVVGEKDDVNERIYTPVDEEWRKKACQLLEIDYEPLDEVTNHYAIYNSTIESTDLKFLVDESPAVVGNVQGDGNCLFRCISHVITGGKEDHHRIVREKICDFMERYVKLFAPMQGISEEKFQAHIAEMRQDAEWGTTMELLAIATMFKVLVFTFIGGRWASYRPFFSYENSDAPEKLKLDSLDPNLKTIYLDNLCEAHFSPVICVPKKMLYQLICIVNHYGDTRGGHYTSDVWKNGTWNHCDDSRVKPKDEHEVMADSSENGYIFIYQIFDKNLPTLRRRSRLKLSD</sequence>
<keyword evidence="2" id="KW-0645">Protease</keyword>
<evidence type="ECO:0000256" key="3">
    <source>
        <dbReference type="SAM" id="MobiDB-lite"/>
    </source>
</evidence>
<evidence type="ECO:0000259" key="5">
    <source>
        <dbReference type="PROSITE" id="PS50802"/>
    </source>
</evidence>
<comment type="similarity">
    <text evidence="1 2">Belongs to the peptidase C19 family.</text>
</comment>
<reference evidence="7" key="1">
    <citation type="submission" date="2022-11" db="UniProtKB">
        <authorList>
            <consortium name="WormBaseParasite"/>
        </authorList>
    </citation>
    <scope>IDENTIFICATION</scope>
</reference>
<dbReference type="InterPro" id="IPR038765">
    <property type="entry name" value="Papain-like_cys_pep_sf"/>
</dbReference>
<dbReference type="PANTHER" id="PTHR24006:SF915">
    <property type="entry name" value="UBIQUITIN CARBOXYL-TERMINAL HYDROLASE-RELATED"/>
    <property type="match status" value="1"/>
</dbReference>
<dbReference type="GO" id="GO:0005634">
    <property type="term" value="C:nucleus"/>
    <property type="evidence" value="ECO:0007669"/>
    <property type="project" value="TreeGrafter"/>
</dbReference>
<keyword evidence="2" id="KW-0833">Ubl conjugation pathway</keyword>
<evidence type="ECO:0000256" key="2">
    <source>
        <dbReference type="RuleBase" id="RU366025"/>
    </source>
</evidence>
<dbReference type="GO" id="GO:0004843">
    <property type="term" value="F:cysteine-type deubiquitinase activity"/>
    <property type="evidence" value="ECO:0007669"/>
    <property type="project" value="UniProtKB-UniRule"/>
</dbReference>
<feature type="domain" description="OTU" evidence="5">
    <location>
        <begin position="681"/>
        <end position="822"/>
    </location>
</feature>
<organism evidence="6 7">
    <name type="scientific">Acrobeloides nanus</name>
    <dbReference type="NCBI Taxonomy" id="290746"/>
    <lineage>
        <taxon>Eukaryota</taxon>
        <taxon>Metazoa</taxon>
        <taxon>Ecdysozoa</taxon>
        <taxon>Nematoda</taxon>
        <taxon>Chromadorea</taxon>
        <taxon>Rhabditida</taxon>
        <taxon>Tylenchina</taxon>
        <taxon>Cephalobomorpha</taxon>
        <taxon>Cephaloboidea</taxon>
        <taxon>Cephalobidae</taxon>
        <taxon>Acrobeloides</taxon>
    </lineage>
</organism>
<dbReference type="Gene3D" id="6.10.20.180">
    <property type="match status" value="1"/>
</dbReference>
<dbReference type="CDD" id="cd22755">
    <property type="entry name" value="OTU_CeDUB-like"/>
    <property type="match status" value="1"/>
</dbReference>
<feature type="region of interest" description="Disordered" evidence="3">
    <location>
        <begin position="572"/>
        <end position="603"/>
    </location>
</feature>
<dbReference type="GO" id="GO:0000082">
    <property type="term" value="P:G1/S transition of mitotic cell cycle"/>
    <property type="evidence" value="ECO:0007669"/>
    <property type="project" value="TreeGrafter"/>
</dbReference>
<dbReference type="GO" id="GO:0006508">
    <property type="term" value="P:proteolysis"/>
    <property type="evidence" value="ECO:0007669"/>
    <property type="project" value="UniProtKB-KW"/>
</dbReference>
<dbReference type="InterPro" id="IPR028889">
    <property type="entry name" value="USP"/>
</dbReference>
<evidence type="ECO:0000313" key="6">
    <source>
        <dbReference type="Proteomes" id="UP000887540"/>
    </source>
</evidence>
<dbReference type="SUPFAM" id="SSF54001">
    <property type="entry name" value="Cysteine proteinases"/>
    <property type="match status" value="2"/>
</dbReference>
<comment type="catalytic activity">
    <reaction evidence="2">
        <text>Thiol-dependent hydrolysis of ester, thioester, amide, peptide and isopeptide bonds formed by the C-terminal Gly of ubiquitin (a 76-residue protein attached to proteins as an intracellular targeting signal).</text>
        <dbReference type="EC" id="3.4.19.12"/>
    </reaction>
</comment>
<keyword evidence="6" id="KW-1185">Reference proteome</keyword>
<dbReference type="Gene3D" id="3.90.70.10">
    <property type="entry name" value="Cysteine proteinases"/>
    <property type="match status" value="2"/>
</dbReference>
<feature type="region of interest" description="Disordered" evidence="3">
    <location>
        <begin position="229"/>
        <end position="249"/>
    </location>
</feature>
<dbReference type="Proteomes" id="UP000887540">
    <property type="component" value="Unplaced"/>
</dbReference>
<keyword evidence="2" id="KW-0378">Hydrolase</keyword>
<dbReference type="GO" id="GO:0005829">
    <property type="term" value="C:cytosol"/>
    <property type="evidence" value="ECO:0007669"/>
    <property type="project" value="TreeGrafter"/>
</dbReference>
<dbReference type="PROSITE" id="PS50235">
    <property type="entry name" value="USP_3"/>
    <property type="match status" value="1"/>
</dbReference>
<keyword evidence="2" id="KW-0788">Thiol protease</keyword>
<evidence type="ECO:0000259" key="4">
    <source>
        <dbReference type="PROSITE" id="PS50235"/>
    </source>
</evidence>
<dbReference type="WBParaSite" id="ACRNAN_Path_1581.g6143.t1">
    <property type="protein sequence ID" value="ACRNAN_Path_1581.g6143.t1"/>
    <property type="gene ID" value="ACRNAN_Path_1581.g6143"/>
</dbReference>
<protein>
    <recommendedName>
        <fullName evidence="2">Ubiquitin carboxyl-terminal hydrolase</fullName>
        <ecNumber evidence="2">3.4.19.12</ecNumber>
    </recommendedName>
</protein>
<dbReference type="EC" id="3.4.19.12" evidence="2"/>
<dbReference type="InterPro" id="IPR001394">
    <property type="entry name" value="Peptidase_C19_UCH"/>
</dbReference>
<dbReference type="PROSITE" id="PS00973">
    <property type="entry name" value="USP_2"/>
    <property type="match status" value="1"/>
</dbReference>
<dbReference type="PROSITE" id="PS50802">
    <property type="entry name" value="OTU"/>
    <property type="match status" value="1"/>
</dbReference>
<evidence type="ECO:0000313" key="7">
    <source>
        <dbReference type="WBParaSite" id="ACRNAN_Path_1581.g6143.t1"/>
    </source>
</evidence>
<dbReference type="InterPro" id="IPR050164">
    <property type="entry name" value="Peptidase_C19"/>
</dbReference>
<name>A0A914C2D8_9BILA</name>
<dbReference type="CDD" id="cd02257">
    <property type="entry name" value="Peptidase_C19"/>
    <property type="match status" value="1"/>
</dbReference>
<dbReference type="PANTHER" id="PTHR24006">
    <property type="entry name" value="UBIQUITIN CARBOXYL-TERMINAL HYDROLASE"/>
    <property type="match status" value="1"/>
</dbReference>
<dbReference type="InterPro" id="IPR003323">
    <property type="entry name" value="OTU_dom"/>
</dbReference>
<proteinExistence type="inferred from homology"/>
<dbReference type="Pfam" id="PF00443">
    <property type="entry name" value="UCH"/>
    <property type="match status" value="1"/>
</dbReference>